<dbReference type="OrthoDB" id="8024131at2759"/>
<feature type="signal peptide" evidence="2">
    <location>
        <begin position="1"/>
        <end position="16"/>
    </location>
</feature>
<comment type="caution">
    <text evidence="3">The sequence shown here is derived from an EMBL/GenBank/DDBJ whole genome shotgun (WGS) entry which is preliminary data.</text>
</comment>
<keyword evidence="4" id="KW-1185">Reference proteome</keyword>
<evidence type="ECO:0000313" key="3">
    <source>
        <dbReference type="EMBL" id="KNC25353.1"/>
    </source>
</evidence>
<keyword evidence="1" id="KW-0812">Transmembrane</keyword>
<protein>
    <recommendedName>
        <fullName evidence="5">Protein sleepless</fullName>
    </recommendedName>
</protein>
<evidence type="ECO:0000256" key="2">
    <source>
        <dbReference type="SAM" id="SignalP"/>
    </source>
</evidence>
<dbReference type="AlphaFoldDB" id="A0A0L0BZ97"/>
<dbReference type="Proteomes" id="UP000037069">
    <property type="component" value="Unassembled WGS sequence"/>
</dbReference>
<sequence>MIKLFILLIAIAEVFTLECYICENFETARCLKPEQYQDKLLRECGRNETKCALLVEKTTDISLIRKCVTVHFKCDTSKYNCETCETDACNTGNEVKKPIQNVVTANLVMSNIYRIGAIALVITILIIWCVIKICQKKDDIDYEEEDDCDEYYENETNIDLDETSVEKC</sequence>
<proteinExistence type="predicted"/>
<feature type="chain" id="PRO_5005535600" description="Protein sleepless" evidence="2">
    <location>
        <begin position="17"/>
        <end position="168"/>
    </location>
</feature>
<feature type="transmembrane region" description="Helical" evidence="1">
    <location>
        <begin position="112"/>
        <end position="131"/>
    </location>
</feature>
<evidence type="ECO:0000256" key="1">
    <source>
        <dbReference type="SAM" id="Phobius"/>
    </source>
</evidence>
<gene>
    <name evidence="3" type="ORF">FF38_07561</name>
</gene>
<organism evidence="3 4">
    <name type="scientific">Lucilia cuprina</name>
    <name type="common">Green bottle fly</name>
    <name type="synonym">Australian sheep blowfly</name>
    <dbReference type="NCBI Taxonomy" id="7375"/>
    <lineage>
        <taxon>Eukaryota</taxon>
        <taxon>Metazoa</taxon>
        <taxon>Ecdysozoa</taxon>
        <taxon>Arthropoda</taxon>
        <taxon>Hexapoda</taxon>
        <taxon>Insecta</taxon>
        <taxon>Pterygota</taxon>
        <taxon>Neoptera</taxon>
        <taxon>Endopterygota</taxon>
        <taxon>Diptera</taxon>
        <taxon>Brachycera</taxon>
        <taxon>Muscomorpha</taxon>
        <taxon>Oestroidea</taxon>
        <taxon>Calliphoridae</taxon>
        <taxon>Luciliinae</taxon>
        <taxon>Lucilia</taxon>
    </lineage>
</organism>
<keyword evidence="2" id="KW-0732">Signal</keyword>
<reference evidence="3 4" key="1">
    <citation type="journal article" date="2015" name="Nat. Commun.">
        <title>Lucilia cuprina genome unlocks parasitic fly biology to underpin future interventions.</title>
        <authorList>
            <person name="Anstead C.A."/>
            <person name="Korhonen P.K."/>
            <person name="Young N.D."/>
            <person name="Hall R.S."/>
            <person name="Jex A.R."/>
            <person name="Murali S.C."/>
            <person name="Hughes D.S."/>
            <person name="Lee S.F."/>
            <person name="Perry T."/>
            <person name="Stroehlein A.J."/>
            <person name="Ansell B.R."/>
            <person name="Breugelmans B."/>
            <person name="Hofmann A."/>
            <person name="Qu J."/>
            <person name="Dugan S."/>
            <person name="Lee S.L."/>
            <person name="Chao H."/>
            <person name="Dinh H."/>
            <person name="Han Y."/>
            <person name="Doddapaneni H.V."/>
            <person name="Worley K.C."/>
            <person name="Muzny D.M."/>
            <person name="Ioannidis P."/>
            <person name="Waterhouse R.M."/>
            <person name="Zdobnov E.M."/>
            <person name="James P.J."/>
            <person name="Bagnall N.H."/>
            <person name="Kotze A.C."/>
            <person name="Gibbs R.A."/>
            <person name="Richards S."/>
            <person name="Batterham P."/>
            <person name="Gasser R.B."/>
        </authorList>
    </citation>
    <scope>NUCLEOTIDE SEQUENCE [LARGE SCALE GENOMIC DNA]</scope>
    <source>
        <strain evidence="3 4">LS</strain>
        <tissue evidence="3">Full body</tissue>
    </source>
</reference>
<keyword evidence="1" id="KW-0472">Membrane</keyword>
<evidence type="ECO:0008006" key="5">
    <source>
        <dbReference type="Google" id="ProtNLM"/>
    </source>
</evidence>
<accession>A0A0L0BZ97</accession>
<name>A0A0L0BZ97_LUCCU</name>
<keyword evidence="1" id="KW-1133">Transmembrane helix</keyword>
<dbReference type="EMBL" id="JRES01001119">
    <property type="protein sequence ID" value="KNC25353.1"/>
    <property type="molecule type" value="Genomic_DNA"/>
</dbReference>
<evidence type="ECO:0000313" key="4">
    <source>
        <dbReference type="Proteomes" id="UP000037069"/>
    </source>
</evidence>